<sequence>MSRSIGFVPPSDAFVHMINFAVSPQHKLALSKSIGTAGHGTPERKEQGRKIGKKKREMTYRFSCSVMRSFNKRMHPDGKSGGNFQYKQDRFGQLSFDDVKIRDRVAKVVEKEIPSSLTFYVSEHAGSLAF</sequence>
<name>A0A382AJJ1_9ZZZZ</name>
<evidence type="ECO:0000313" key="2">
    <source>
        <dbReference type="EMBL" id="SVB01534.1"/>
    </source>
</evidence>
<organism evidence="2">
    <name type="scientific">marine metagenome</name>
    <dbReference type="NCBI Taxonomy" id="408172"/>
    <lineage>
        <taxon>unclassified sequences</taxon>
        <taxon>metagenomes</taxon>
        <taxon>ecological metagenomes</taxon>
    </lineage>
</organism>
<accession>A0A382AJJ1</accession>
<reference evidence="2" key="1">
    <citation type="submission" date="2018-05" db="EMBL/GenBank/DDBJ databases">
        <authorList>
            <person name="Lanie J.A."/>
            <person name="Ng W.-L."/>
            <person name="Kazmierczak K.M."/>
            <person name="Andrzejewski T.M."/>
            <person name="Davidsen T.M."/>
            <person name="Wayne K.J."/>
            <person name="Tettelin H."/>
            <person name="Glass J.I."/>
            <person name="Rusch D."/>
            <person name="Podicherti R."/>
            <person name="Tsui H.-C.T."/>
            <person name="Winkler M.E."/>
        </authorList>
    </citation>
    <scope>NUCLEOTIDE SEQUENCE</scope>
</reference>
<feature type="region of interest" description="Disordered" evidence="1">
    <location>
        <begin position="32"/>
        <end position="55"/>
    </location>
</feature>
<dbReference type="AlphaFoldDB" id="A0A382AJJ1"/>
<dbReference type="EMBL" id="UINC01025623">
    <property type="protein sequence ID" value="SVB01534.1"/>
    <property type="molecule type" value="Genomic_DNA"/>
</dbReference>
<proteinExistence type="predicted"/>
<protein>
    <submittedName>
        <fullName evidence="2">Uncharacterized protein</fullName>
    </submittedName>
</protein>
<evidence type="ECO:0000256" key="1">
    <source>
        <dbReference type="SAM" id="MobiDB-lite"/>
    </source>
</evidence>
<gene>
    <name evidence="2" type="ORF">METZ01_LOCUS154388</name>
</gene>